<accession>A0A0B6YVP0</accession>
<reference evidence="1" key="1">
    <citation type="submission" date="2014-12" db="EMBL/GenBank/DDBJ databases">
        <title>Insight into the proteome of Arion vulgaris.</title>
        <authorList>
            <person name="Aradska J."/>
            <person name="Bulat T."/>
            <person name="Smidak R."/>
            <person name="Sarate P."/>
            <person name="Gangsoo J."/>
            <person name="Sialana F."/>
            <person name="Bilban M."/>
            <person name="Lubec G."/>
        </authorList>
    </citation>
    <scope>NUCLEOTIDE SEQUENCE</scope>
    <source>
        <tissue evidence="1">Skin</tissue>
    </source>
</reference>
<dbReference type="EMBL" id="HACG01012640">
    <property type="protein sequence ID" value="CEK59505.1"/>
    <property type="molecule type" value="Transcribed_RNA"/>
</dbReference>
<dbReference type="AlphaFoldDB" id="A0A0B6YVP0"/>
<gene>
    <name evidence="1" type="primary">ORF36550</name>
</gene>
<sequence length="60" mass="6692">ELVSVRNAYVHLRHLEDDNADVSGPAQHQLLPARKSIFHGILCLHDVTSISQRGLLYEAS</sequence>
<protein>
    <submittedName>
        <fullName evidence="1">Uncharacterized protein</fullName>
    </submittedName>
</protein>
<proteinExistence type="predicted"/>
<organism evidence="1">
    <name type="scientific">Arion vulgaris</name>
    <dbReference type="NCBI Taxonomy" id="1028688"/>
    <lineage>
        <taxon>Eukaryota</taxon>
        <taxon>Metazoa</taxon>
        <taxon>Spiralia</taxon>
        <taxon>Lophotrochozoa</taxon>
        <taxon>Mollusca</taxon>
        <taxon>Gastropoda</taxon>
        <taxon>Heterobranchia</taxon>
        <taxon>Euthyneura</taxon>
        <taxon>Panpulmonata</taxon>
        <taxon>Eupulmonata</taxon>
        <taxon>Stylommatophora</taxon>
        <taxon>Helicina</taxon>
        <taxon>Arionoidea</taxon>
        <taxon>Arionidae</taxon>
        <taxon>Arion</taxon>
    </lineage>
</organism>
<evidence type="ECO:0000313" key="1">
    <source>
        <dbReference type="EMBL" id="CEK59505.1"/>
    </source>
</evidence>
<name>A0A0B6YVP0_9EUPU</name>
<feature type="non-terminal residue" evidence="1">
    <location>
        <position position="1"/>
    </location>
</feature>